<dbReference type="RefSeq" id="WP_106771800.1">
    <property type="nucleotide sequence ID" value="NZ_PXYK01000007.1"/>
</dbReference>
<feature type="transmembrane region" description="Helical" evidence="6">
    <location>
        <begin position="102"/>
        <end position="124"/>
    </location>
</feature>
<feature type="transmembrane region" description="Helical" evidence="6">
    <location>
        <begin position="240"/>
        <end position="257"/>
    </location>
</feature>
<evidence type="ECO:0000313" key="8">
    <source>
        <dbReference type="Proteomes" id="UP000241229"/>
    </source>
</evidence>
<protein>
    <submittedName>
        <fullName evidence="7">MFS transporter</fullName>
    </submittedName>
</protein>
<organism evidence="7 8">
    <name type="scientific">Kumtagia ephedrae</name>
    <dbReference type="NCBI Taxonomy" id="2116701"/>
    <lineage>
        <taxon>Bacteria</taxon>
        <taxon>Pseudomonadati</taxon>
        <taxon>Pseudomonadota</taxon>
        <taxon>Alphaproteobacteria</taxon>
        <taxon>Hyphomicrobiales</taxon>
        <taxon>Phyllobacteriaceae</taxon>
        <taxon>Kumtagia</taxon>
    </lineage>
</organism>
<dbReference type="PANTHER" id="PTHR43385:SF1">
    <property type="entry name" value="RIBOFLAVIN TRANSPORTER RIBJ"/>
    <property type="match status" value="1"/>
</dbReference>
<feature type="transmembrane region" description="Helical" evidence="6">
    <location>
        <begin position="344"/>
        <end position="363"/>
    </location>
</feature>
<feature type="transmembrane region" description="Helical" evidence="6">
    <location>
        <begin position="216"/>
        <end position="234"/>
    </location>
</feature>
<gene>
    <name evidence="7" type="ORF">C7I84_08785</name>
</gene>
<keyword evidence="8" id="KW-1185">Reference proteome</keyword>
<keyword evidence="5 6" id="KW-0472">Membrane</keyword>
<comment type="subcellular location">
    <subcellularLocation>
        <location evidence="1">Membrane</location>
        <topology evidence="1">Multi-pass membrane protein</topology>
    </subcellularLocation>
</comment>
<evidence type="ECO:0000256" key="3">
    <source>
        <dbReference type="ARBA" id="ARBA00022692"/>
    </source>
</evidence>
<dbReference type="InterPro" id="IPR036259">
    <property type="entry name" value="MFS_trans_sf"/>
</dbReference>
<evidence type="ECO:0000256" key="2">
    <source>
        <dbReference type="ARBA" id="ARBA00022448"/>
    </source>
</evidence>
<dbReference type="GO" id="GO:0022857">
    <property type="term" value="F:transmembrane transporter activity"/>
    <property type="evidence" value="ECO:0007669"/>
    <property type="project" value="InterPro"/>
</dbReference>
<dbReference type="GO" id="GO:0016020">
    <property type="term" value="C:membrane"/>
    <property type="evidence" value="ECO:0007669"/>
    <property type="project" value="UniProtKB-SubCell"/>
</dbReference>
<keyword evidence="3 6" id="KW-0812">Transmembrane</keyword>
<sequence>MSTKRAPTAAIVALGITQIIAYGTLYYSFSILAPDMARDLGWSKEWVFAALSAALLVGGLIAPWFGRMIDRHGAGRMMTAGSILAAAALVACAAAPNAAFFVAALIGVEVASNLVQYGAAFALLVQLGPQTAPRSITYLTLIGGFASTAFWPITTALHHHLSWQEIYLVFAGLNLIVCVPLHGWLSRGLTLSRARADGAPVTAAGRLPPEHRRRGFVLMVVGFALQSLVAAAILVHMVPLLAGLGLGASAAIVGSLFGPSQVASRVINMVFGRNLSPVVLAVIAAILMPVGVIVLALTAPSLLGATIFAILFGLGNGLFSIVVGTLPLHLFGSDGYGRLQGKVSSARLVVSAVAPFALALGMAEAGVTPSLAATAVLGLLAVVAFVTVGQLKAVS</sequence>
<dbReference type="AlphaFoldDB" id="A0A2P7SGS0"/>
<evidence type="ECO:0000256" key="1">
    <source>
        <dbReference type="ARBA" id="ARBA00004141"/>
    </source>
</evidence>
<feature type="transmembrane region" description="Helical" evidence="6">
    <location>
        <begin position="7"/>
        <end position="26"/>
    </location>
</feature>
<evidence type="ECO:0000256" key="4">
    <source>
        <dbReference type="ARBA" id="ARBA00022989"/>
    </source>
</evidence>
<comment type="caution">
    <text evidence="7">The sequence shown here is derived from an EMBL/GenBank/DDBJ whole genome shotgun (WGS) entry which is preliminary data.</text>
</comment>
<reference evidence="7 8" key="1">
    <citation type="submission" date="2018-03" db="EMBL/GenBank/DDBJ databases">
        <title>The draft genome of Mesorhizobium sp. 6GN-30.</title>
        <authorList>
            <person name="Liu L."/>
            <person name="Li L."/>
            <person name="Wang T."/>
            <person name="Zhang X."/>
            <person name="Liang L."/>
        </authorList>
    </citation>
    <scope>NUCLEOTIDE SEQUENCE [LARGE SCALE GENOMIC DNA]</scope>
    <source>
        <strain evidence="7 8">6GN30</strain>
    </source>
</reference>
<feature type="transmembrane region" description="Helical" evidence="6">
    <location>
        <begin position="369"/>
        <end position="389"/>
    </location>
</feature>
<feature type="transmembrane region" description="Helical" evidence="6">
    <location>
        <begin position="278"/>
        <end position="299"/>
    </location>
</feature>
<keyword evidence="4 6" id="KW-1133">Transmembrane helix</keyword>
<dbReference type="NCBIfam" id="NF033733">
    <property type="entry name" value="MFS_ArsK"/>
    <property type="match status" value="1"/>
</dbReference>
<dbReference type="EMBL" id="PXYK01000007">
    <property type="protein sequence ID" value="PSJ61692.1"/>
    <property type="molecule type" value="Genomic_DNA"/>
</dbReference>
<dbReference type="Gene3D" id="1.20.1250.20">
    <property type="entry name" value="MFS general substrate transporter like domains"/>
    <property type="match status" value="1"/>
</dbReference>
<dbReference type="OrthoDB" id="7200137at2"/>
<dbReference type="InterPro" id="IPR011701">
    <property type="entry name" value="MFS"/>
</dbReference>
<feature type="transmembrane region" description="Helical" evidence="6">
    <location>
        <begin position="46"/>
        <end position="65"/>
    </location>
</feature>
<dbReference type="PANTHER" id="PTHR43385">
    <property type="entry name" value="RIBOFLAVIN TRANSPORTER RIBJ"/>
    <property type="match status" value="1"/>
</dbReference>
<name>A0A2P7SGS0_9HYPH</name>
<accession>A0A2P7SGS0</accession>
<feature type="transmembrane region" description="Helical" evidence="6">
    <location>
        <begin position="136"/>
        <end position="154"/>
    </location>
</feature>
<dbReference type="Proteomes" id="UP000241229">
    <property type="component" value="Unassembled WGS sequence"/>
</dbReference>
<feature type="transmembrane region" description="Helical" evidence="6">
    <location>
        <begin position="77"/>
        <end position="96"/>
    </location>
</feature>
<feature type="transmembrane region" description="Helical" evidence="6">
    <location>
        <begin position="305"/>
        <end position="332"/>
    </location>
</feature>
<evidence type="ECO:0000313" key="7">
    <source>
        <dbReference type="EMBL" id="PSJ61692.1"/>
    </source>
</evidence>
<proteinExistence type="predicted"/>
<dbReference type="Pfam" id="PF07690">
    <property type="entry name" value="MFS_1"/>
    <property type="match status" value="1"/>
</dbReference>
<dbReference type="SUPFAM" id="SSF103473">
    <property type="entry name" value="MFS general substrate transporter"/>
    <property type="match status" value="1"/>
</dbReference>
<evidence type="ECO:0000256" key="6">
    <source>
        <dbReference type="SAM" id="Phobius"/>
    </source>
</evidence>
<keyword evidence="2" id="KW-0813">Transport</keyword>
<feature type="transmembrane region" description="Helical" evidence="6">
    <location>
        <begin position="166"/>
        <end position="185"/>
    </location>
</feature>
<evidence type="ECO:0000256" key="5">
    <source>
        <dbReference type="ARBA" id="ARBA00023136"/>
    </source>
</evidence>
<dbReference type="InterPro" id="IPR052983">
    <property type="entry name" value="MFS_Riboflavin_Transporter"/>
</dbReference>